<accession>A0A6N7VPW7</accession>
<evidence type="ECO:0000313" key="2">
    <source>
        <dbReference type="Proteomes" id="UP000441925"/>
    </source>
</evidence>
<reference evidence="1 2" key="1">
    <citation type="submission" date="2019-08" db="EMBL/GenBank/DDBJ databases">
        <title>In-depth cultivation of the pig gut microbiome towards novel bacterial diversity and tailored functional studies.</title>
        <authorList>
            <person name="Wylensek D."/>
            <person name="Hitch T.C.A."/>
            <person name="Clavel T."/>
        </authorList>
    </citation>
    <scope>NUCLEOTIDE SEQUENCE [LARGE SCALE GENOMIC DNA]</scope>
    <source>
        <strain evidence="1 2">WCA-380-WT-2B</strain>
    </source>
</reference>
<dbReference type="RefSeq" id="WP_154538778.1">
    <property type="nucleotide sequence ID" value="NZ_VULQ01000001.1"/>
</dbReference>
<dbReference type="AlphaFoldDB" id="A0A6N7VPW7"/>
<proteinExistence type="predicted"/>
<sequence>MGENVIAEGDNIIVDNRETESTKVEDINSVLDNTGNIDKIKTEEKKDNSKVNDLLKNFNSKISEVKAITDPEAGFNEEFKNRARALLNKYESSIGTNSSESEINATIDELQLTIS</sequence>
<protein>
    <submittedName>
        <fullName evidence="1">Uncharacterized protein</fullName>
    </submittedName>
</protein>
<comment type="caution">
    <text evidence="1">The sequence shown here is derived from an EMBL/GenBank/DDBJ whole genome shotgun (WGS) entry which is preliminary data.</text>
</comment>
<evidence type="ECO:0000313" key="1">
    <source>
        <dbReference type="EMBL" id="MSS76922.1"/>
    </source>
</evidence>
<name>A0A6N7VPW7_9FIRM</name>
<dbReference type="Proteomes" id="UP000441925">
    <property type="component" value="Unassembled WGS sequence"/>
</dbReference>
<gene>
    <name evidence="1" type="ORF">FYJ26_00470</name>
</gene>
<organism evidence="1 2">
    <name type="scientific">Anaerococcus porci</name>
    <dbReference type="NCBI Taxonomy" id="2652269"/>
    <lineage>
        <taxon>Bacteria</taxon>
        <taxon>Bacillati</taxon>
        <taxon>Bacillota</taxon>
        <taxon>Tissierellia</taxon>
        <taxon>Tissierellales</taxon>
        <taxon>Peptoniphilaceae</taxon>
        <taxon>Anaerococcus</taxon>
    </lineage>
</organism>
<dbReference type="EMBL" id="VULQ01000001">
    <property type="protein sequence ID" value="MSS76922.1"/>
    <property type="molecule type" value="Genomic_DNA"/>
</dbReference>
<keyword evidence="2" id="KW-1185">Reference proteome</keyword>